<evidence type="ECO:0000259" key="1">
    <source>
        <dbReference type="Pfam" id="PF12146"/>
    </source>
</evidence>
<name>A0A918P325_9NEIS</name>
<reference evidence="2" key="2">
    <citation type="submission" date="2020-09" db="EMBL/GenBank/DDBJ databases">
        <authorList>
            <person name="Sun Q."/>
            <person name="Kim S."/>
        </authorList>
    </citation>
    <scope>NUCLEOTIDE SEQUENCE</scope>
    <source>
        <strain evidence="2">KCTC 32182</strain>
    </source>
</reference>
<dbReference type="EMBL" id="BMYX01000007">
    <property type="protein sequence ID" value="GGY13567.1"/>
    <property type="molecule type" value="Genomic_DNA"/>
</dbReference>
<dbReference type="GO" id="GO:0016787">
    <property type="term" value="F:hydrolase activity"/>
    <property type="evidence" value="ECO:0007669"/>
    <property type="project" value="UniProtKB-KW"/>
</dbReference>
<dbReference type="InterPro" id="IPR029058">
    <property type="entry name" value="AB_hydrolase_fold"/>
</dbReference>
<gene>
    <name evidence="2" type="ORF">GCM10011289_16110</name>
</gene>
<dbReference type="Proteomes" id="UP000645257">
    <property type="component" value="Unassembled WGS sequence"/>
</dbReference>
<comment type="caution">
    <text evidence="2">The sequence shown here is derived from an EMBL/GenBank/DDBJ whole genome shotgun (WGS) entry which is preliminary data.</text>
</comment>
<dbReference type="SUPFAM" id="SSF53474">
    <property type="entry name" value="alpha/beta-Hydrolases"/>
    <property type="match status" value="1"/>
</dbReference>
<evidence type="ECO:0000313" key="2">
    <source>
        <dbReference type="EMBL" id="GGY13567.1"/>
    </source>
</evidence>
<feature type="domain" description="Serine aminopeptidase S33" evidence="1">
    <location>
        <begin position="29"/>
        <end position="126"/>
    </location>
</feature>
<keyword evidence="3" id="KW-1185">Reference proteome</keyword>
<dbReference type="PANTHER" id="PTHR42103">
    <property type="entry name" value="ALPHA/BETA-HYDROLASES SUPERFAMILY PROTEIN"/>
    <property type="match status" value="1"/>
</dbReference>
<proteinExistence type="predicted"/>
<reference evidence="2" key="1">
    <citation type="journal article" date="2014" name="Int. J. Syst. Evol. Microbiol.">
        <title>Complete genome sequence of Corynebacterium casei LMG S-19264T (=DSM 44701T), isolated from a smear-ripened cheese.</title>
        <authorList>
            <consortium name="US DOE Joint Genome Institute (JGI-PGF)"/>
            <person name="Walter F."/>
            <person name="Albersmeier A."/>
            <person name="Kalinowski J."/>
            <person name="Ruckert C."/>
        </authorList>
    </citation>
    <scope>NUCLEOTIDE SEQUENCE</scope>
    <source>
        <strain evidence="2">KCTC 32182</strain>
    </source>
</reference>
<protein>
    <submittedName>
        <fullName evidence="2">Alpha/beta hydrolase</fullName>
    </submittedName>
</protein>
<keyword evidence="2" id="KW-0378">Hydrolase</keyword>
<evidence type="ECO:0000313" key="3">
    <source>
        <dbReference type="Proteomes" id="UP000645257"/>
    </source>
</evidence>
<accession>A0A918P325</accession>
<organism evidence="2 3">
    <name type="scientific">Paludibacterium paludis</name>
    <dbReference type="NCBI Taxonomy" id="1225769"/>
    <lineage>
        <taxon>Bacteria</taxon>
        <taxon>Pseudomonadati</taxon>
        <taxon>Pseudomonadota</taxon>
        <taxon>Betaproteobacteria</taxon>
        <taxon>Neisseriales</taxon>
        <taxon>Chromobacteriaceae</taxon>
        <taxon>Paludibacterium</taxon>
    </lineage>
</organism>
<dbReference type="Gene3D" id="3.40.50.1820">
    <property type="entry name" value="alpha/beta hydrolase"/>
    <property type="match status" value="1"/>
</dbReference>
<dbReference type="PANTHER" id="PTHR42103:SF2">
    <property type="entry name" value="AB HYDROLASE-1 DOMAIN-CONTAINING PROTEIN"/>
    <property type="match status" value="1"/>
</dbReference>
<sequence length="207" mass="22173">MLKTPERLTIAGPVGALETIRVPAQGECRAIAVICHPNPLQGGTNTNKVVQTAARALSQMGYTCYCPNLRGVGESEGRHDYGEGEVDDVLAVVESLKAREGDLPLALAGFSFGGFVAARARQRIEAEHLLLMGVAVGKYAIPTPEVPAGTLVIHGEEDEVIPLSVVLDWARPQGLPVLVLPGSGHFFHGKLVLLASWIKRCWERPIP</sequence>
<dbReference type="Pfam" id="PF12146">
    <property type="entry name" value="Hydrolase_4"/>
    <property type="match status" value="1"/>
</dbReference>
<dbReference type="InterPro" id="IPR022742">
    <property type="entry name" value="Hydrolase_4"/>
</dbReference>
<dbReference type="RefSeq" id="WP_189533091.1">
    <property type="nucleotide sequence ID" value="NZ_BMYX01000007.1"/>
</dbReference>
<dbReference type="AlphaFoldDB" id="A0A918P325"/>